<dbReference type="PROSITE" id="PS50835">
    <property type="entry name" value="IG_LIKE"/>
    <property type="match status" value="1"/>
</dbReference>
<dbReference type="InterPro" id="IPR036179">
    <property type="entry name" value="Ig-like_dom_sf"/>
</dbReference>
<sequence>MNTSASINTNERGYAYILCEADGNPHPIVSLEWKRVDRHWTKLPLVPMIHSVGNSNTTWRFDINITEMGYYRCSAFNGVGEIGRSREILLEIPYYAFSEAPTKEITTEDQQRGTYLLCEIDVISGEEIVILQEMSGDGHWMPIPIKPTMTTTLYGNTSRLFRTENISAGAEKTYRCIVMNVRTAAGEGSEDLDITTCMCRPTSTVCNSNT</sequence>
<dbReference type="InterPro" id="IPR007110">
    <property type="entry name" value="Ig-like_dom"/>
</dbReference>
<evidence type="ECO:0000313" key="2">
    <source>
        <dbReference type="EMBL" id="KAJ8047527.1"/>
    </source>
</evidence>
<reference evidence="2" key="1">
    <citation type="submission" date="2021-10" db="EMBL/GenBank/DDBJ databases">
        <title>Tropical sea cucumber genome reveals ecological adaptation and Cuvierian tubules defense mechanism.</title>
        <authorList>
            <person name="Chen T."/>
        </authorList>
    </citation>
    <scope>NUCLEOTIDE SEQUENCE</scope>
    <source>
        <strain evidence="2">Nanhai2018</strain>
        <tissue evidence="2">Muscle</tissue>
    </source>
</reference>
<evidence type="ECO:0000313" key="3">
    <source>
        <dbReference type="Proteomes" id="UP001152320"/>
    </source>
</evidence>
<keyword evidence="3" id="KW-1185">Reference proteome</keyword>
<dbReference type="EMBL" id="JAIZAY010000002">
    <property type="protein sequence ID" value="KAJ8047527.1"/>
    <property type="molecule type" value="Genomic_DNA"/>
</dbReference>
<dbReference type="AlphaFoldDB" id="A0A9Q1CLE8"/>
<accession>A0A9Q1CLE8</accession>
<dbReference type="Proteomes" id="UP001152320">
    <property type="component" value="Chromosome 2"/>
</dbReference>
<evidence type="ECO:0000259" key="1">
    <source>
        <dbReference type="PROSITE" id="PS50835"/>
    </source>
</evidence>
<organism evidence="2 3">
    <name type="scientific">Holothuria leucospilota</name>
    <name type="common">Black long sea cucumber</name>
    <name type="synonym">Mertensiothuria leucospilota</name>
    <dbReference type="NCBI Taxonomy" id="206669"/>
    <lineage>
        <taxon>Eukaryota</taxon>
        <taxon>Metazoa</taxon>
        <taxon>Echinodermata</taxon>
        <taxon>Eleutherozoa</taxon>
        <taxon>Echinozoa</taxon>
        <taxon>Holothuroidea</taxon>
        <taxon>Aspidochirotacea</taxon>
        <taxon>Aspidochirotida</taxon>
        <taxon>Holothuriidae</taxon>
        <taxon>Holothuria</taxon>
    </lineage>
</organism>
<protein>
    <recommendedName>
        <fullName evidence="1">Ig-like domain-containing protein</fullName>
    </recommendedName>
</protein>
<dbReference type="SUPFAM" id="SSF48726">
    <property type="entry name" value="Immunoglobulin"/>
    <property type="match status" value="1"/>
</dbReference>
<dbReference type="Gene3D" id="2.60.40.10">
    <property type="entry name" value="Immunoglobulins"/>
    <property type="match status" value="1"/>
</dbReference>
<proteinExistence type="predicted"/>
<name>A0A9Q1CLE8_HOLLE</name>
<comment type="caution">
    <text evidence="2">The sequence shown here is derived from an EMBL/GenBank/DDBJ whole genome shotgun (WGS) entry which is preliminary data.</text>
</comment>
<gene>
    <name evidence="2" type="ORF">HOLleu_06553</name>
</gene>
<dbReference type="InterPro" id="IPR013783">
    <property type="entry name" value="Ig-like_fold"/>
</dbReference>
<feature type="domain" description="Ig-like" evidence="1">
    <location>
        <begin position="1"/>
        <end position="89"/>
    </location>
</feature>